<proteinExistence type="inferred from homology"/>
<accession>A0ABT7VT27</accession>
<organism evidence="14 15">
    <name type="scientific">Candidatus Marithioploca araucensis</name>
    <dbReference type="NCBI Taxonomy" id="70273"/>
    <lineage>
        <taxon>Bacteria</taxon>
        <taxon>Pseudomonadati</taxon>
        <taxon>Pseudomonadota</taxon>
        <taxon>Gammaproteobacteria</taxon>
        <taxon>Thiotrichales</taxon>
        <taxon>Thiotrichaceae</taxon>
        <taxon>Candidatus Marithioploca</taxon>
    </lineage>
</organism>
<protein>
    <recommendedName>
        <fullName evidence="9">Periplasmic chaperone PpiD</fullName>
    </recommendedName>
    <alternativeName>
        <fullName evidence="10">Periplasmic folding chaperone</fullName>
    </alternativeName>
</protein>
<keyword evidence="11 14" id="KW-0413">Isomerase</keyword>
<dbReference type="InterPro" id="IPR052029">
    <property type="entry name" value="PpiD_chaperone"/>
</dbReference>
<comment type="caution">
    <text evidence="14">The sequence shown here is derived from an EMBL/GenBank/DDBJ whole genome shotgun (WGS) entry which is preliminary data.</text>
</comment>
<dbReference type="PROSITE" id="PS50198">
    <property type="entry name" value="PPIC_PPIASE_2"/>
    <property type="match status" value="1"/>
</dbReference>
<name>A0ABT7VT27_9GAMM</name>
<dbReference type="PANTHER" id="PTHR47529:SF1">
    <property type="entry name" value="PERIPLASMIC CHAPERONE PPID"/>
    <property type="match status" value="1"/>
</dbReference>
<dbReference type="Gene3D" id="3.10.50.40">
    <property type="match status" value="1"/>
</dbReference>
<keyword evidence="3" id="KW-0997">Cell inner membrane</keyword>
<evidence type="ECO:0000256" key="10">
    <source>
        <dbReference type="ARBA" id="ARBA00042775"/>
    </source>
</evidence>
<dbReference type="GO" id="GO:0003755">
    <property type="term" value="F:peptidyl-prolyl cis-trans isomerase activity"/>
    <property type="evidence" value="ECO:0007669"/>
    <property type="project" value="UniProtKB-EC"/>
</dbReference>
<dbReference type="SUPFAM" id="SSF54534">
    <property type="entry name" value="FKBP-like"/>
    <property type="match status" value="1"/>
</dbReference>
<keyword evidence="2" id="KW-1003">Cell membrane</keyword>
<feature type="domain" description="PpiC" evidence="13">
    <location>
        <begin position="217"/>
        <end position="316"/>
    </location>
</feature>
<evidence type="ECO:0000313" key="14">
    <source>
        <dbReference type="EMBL" id="MDM8562725.1"/>
    </source>
</evidence>
<reference evidence="14" key="1">
    <citation type="submission" date="2023-06" db="EMBL/GenBank/DDBJ databases">
        <title>Uncultivated large filamentous bacteria from sulfidic sediments reveal new species and different genomic features in energy metabolism and defense.</title>
        <authorList>
            <person name="Fonseca A."/>
        </authorList>
    </citation>
    <scope>NUCLEOTIDE SEQUENCE</scope>
    <source>
        <strain evidence="14">HSG4</strain>
    </source>
</reference>
<dbReference type="Pfam" id="PF13616">
    <property type="entry name" value="Rotamase_3"/>
    <property type="match status" value="1"/>
</dbReference>
<sequence>MSDSDFRQQVSQRKQQLRAMFQNQNIDLSFMEAQIRQETLKQMVDEEVLVQSIQEAGMRIGNASLEARIHSIPAFQEEGKFSKKIYEQTLRYQAGFSTTYFEYTMRREMLTNQLREGVLRSSFLTDYDQQQRTRLEKQQRFISYLIVPASRFNDSVTISDVEIEAYYKEHATQYRTAEKVSIEYVELSQADLISAESVDEDTLKALYQERKASFTTPEQWKARHILIKAGKADELDVAKKKAQEVLVKIRAGDSFDDLAQEFSDDTGSKKNGGNLDWFGPGTMVKPFEDAVKGMKVGDVSELVKSKFGFHIIELLDLKPEIVRPYAEVRKQLEEEVQSEQVQAVFEGQFEQFGNLAFENPNSLEVLTETLNLKSKSTGLFDKTGGDQKDQHPILSNSQVIEAAFGDDVLKEGYNSEPIQIEEQHVLVLRLKDHEAAKAKPIDEVKEDIVAAIKREKTLVEAQSLAQTLLDNLKQDGEINLKSYDLSWSQTQWIEREDSTLKQPAIAREVFKMGRPSENKAIYQEIQLDNGDYALVALLDVKDGVVSPKTVLSAEENKTEKNDEAQSKKIKEQQQALGSSEFSNLLSGLKTGAEIKTYLKPPSEI</sequence>
<evidence type="ECO:0000256" key="2">
    <source>
        <dbReference type="ARBA" id="ARBA00022475"/>
    </source>
</evidence>
<evidence type="ECO:0000256" key="5">
    <source>
        <dbReference type="ARBA" id="ARBA00022989"/>
    </source>
</evidence>
<dbReference type="Pfam" id="PF13624">
    <property type="entry name" value="SurA_N_3"/>
    <property type="match status" value="1"/>
</dbReference>
<evidence type="ECO:0000256" key="1">
    <source>
        <dbReference type="ARBA" id="ARBA00004382"/>
    </source>
</evidence>
<evidence type="ECO:0000256" key="11">
    <source>
        <dbReference type="PROSITE-ProRule" id="PRU00278"/>
    </source>
</evidence>
<keyword evidence="6" id="KW-0472">Membrane</keyword>
<comment type="subcellular location">
    <subcellularLocation>
        <location evidence="1">Cell inner membrane</location>
        <topology evidence="1">Single-pass type II membrane protein</topology>
        <orientation evidence="1">Periplasmic side</orientation>
    </subcellularLocation>
</comment>
<keyword evidence="15" id="KW-1185">Reference proteome</keyword>
<evidence type="ECO:0000256" key="8">
    <source>
        <dbReference type="ARBA" id="ARBA00038408"/>
    </source>
</evidence>
<evidence type="ECO:0000259" key="13">
    <source>
        <dbReference type="PROSITE" id="PS50198"/>
    </source>
</evidence>
<dbReference type="InterPro" id="IPR000297">
    <property type="entry name" value="PPIase_PpiC"/>
</dbReference>
<dbReference type="SUPFAM" id="SSF109998">
    <property type="entry name" value="Triger factor/SurA peptide-binding domain-like"/>
    <property type="match status" value="1"/>
</dbReference>
<keyword evidence="5" id="KW-1133">Transmembrane helix</keyword>
<keyword evidence="11" id="KW-0697">Rotamase</keyword>
<comment type="similarity">
    <text evidence="8">Belongs to the PpiD chaperone family.</text>
</comment>
<dbReference type="InterPro" id="IPR027304">
    <property type="entry name" value="Trigger_fact/SurA_dom_sf"/>
</dbReference>
<evidence type="ECO:0000256" key="6">
    <source>
        <dbReference type="ARBA" id="ARBA00023136"/>
    </source>
</evidence>
<evidence type="ECO:0000256" key="4">
    <source>
        <dbReference type="ARBA" id="ARBA00022692"/>
    </source>
</evidence>
<dbReference type="PANTHER" id="PTHR47529">
    <property type="entry name" value="PEPTIDYL-PROLYL CIS-TRANS ISOMERASE D"/>
    <property type="match status" value="1"/>
</dbReference>
<feature type="region of interest" description="Disordered" evidence="12">
    <location>
        <begin position="554"/>
        <end position="578"/>
    </location>
</feature>
<dbReference type="InterPro" id="IPR046357">
    <property type="entry name" value="PPIase_dom_sf"/>
</dbReference>
<evidence type="ECO:0000256" key="7">
    <source>
        <dbReference type="ARBA" id="ARBA00023186"/>
    </source>
</evidence>
<dbReference type="EMBL" id="JAUCGM010000262">
    <property type="protein sequence ID" value="MDM8562725.1"/>
    <property type="molecule type" value="Genomic_DNA"/>
</dbReference>
<evidence type="ECO:0000256" key="12">
    <source>
        <dbReference type="SAM" id="MobiDB-lite"/>
    </source>
</evidence>
<evidence type="ECO:0000256" key="3">
    <source>
        <dbReference type="ARBA" id="ARBA00022519"/>
    </source>
</evidence>
<keyword evidence="4" id="KW-0812">Transmembrane</keyword>
<keyword evidence="7" id="KW-0143">Chaperone</keyword>
<gene>
    <name evidence="14" type="ORF">QUF54_05160</name>
</gene>
<evidence type="ECO:0000313" key="15">
    <source>
        <dbReference type="Proteomes" id="UP001171945"/>
    </source>
</evidence>
<dbReference type="Proteomes" id="UP001171945">
    <property type="component" value="Unassembled WGS sequence"/>
</dbReference>
<feature type="compositionally biased region" description="Basic and acidic residues" evidence="12">
    <location>
        <begin position="554"/>
        <end position="571"/>
    </location>
</feature>
<evidence type="ECO:0000256" key="9">
    <source>
        <dbReference type="ARBA" id="ARBA00040743"/>
    </source>
</evidence>
<dbReference type="Gene3D" id="1.10.4030.10">
    <property type="entry name" value="Porin chaperone SurA, peptide-binding domain"/>
    <property type="match status" value="1"/>
</dbReference>